<dbReference type="CDD" id="cd05907">
    <property type="entry name" value="VL_LC_FACS_like"/>
    <property type="match status" value="1"/>
</dbReference>
<evidence type="ECO:0000313" key="9">
    <source>
        <dbReference type="Proteomes" id="UP000634229"/>
    </source>
</evidence>
<dbReference type="PANTHER" id="PTHR43272">
    <property type="entry name" value="LONG-CHAIN-FATTY-ACID--COA LIGASE"/>
    <property type="match status" value="1"/>
</dbReference>
<dbReference type="PROSITE" id="PS00455">
    <property type="entry name" value="AMP_BINDING"/>
    <property type="match status" value="1"/>
</dbReference>
<reference evidence="8 9" key="1">
    <citation type="submission" date="2021-01" db="EMBL/GenBank/DDBJ databases">
        <title>WGS of actinomycetes isolated from Thailand.</title>
        <authorList>
            <person name="Thawai C."/>
        </authorList>
    </citation>
    <scope>NUCLEOTIDE SEQUENCE [LARGE SCALE GENOMIC DNA]</scope>
    <source>
        <strain evidence="8 9">CA1R205</strain>
    </source>
</reference>
<keyword evidence="4" id="KW-0443">Lipid metabolism</keyword>
<keyword evidence="2 8" id="KW-0436">Ligase</keyword>
<feature type="compositionally biased region" description="Low complexity" evidence="6">
    <location>
        <begin position="34"/>
        <end position="50"/>
    </location>
</feature>
<dbReference type="InterPro" id="IPR000873">
    <property type="entry name" value="AMP-dep_synth/lig_dom"/>
</dbReference>
<evidence type="ECO:0000259" key="7">
    <source>
        <dbReference type="Pfam" id="PF00501"/>
    </source>
</evidence>
<evidence type="ECO:0000256" key="6">
    <source>
        <dbReference type="SAM" id="MobiDB-lite"/>
    </source>
</evidence>
<evidence type="ECO:0000313" key="8">
    <source>
        <dbReference type="EMBL" id="MBL1097481.1"/>
    </source>
</evidence>
<comment type="caution">
    <text evidence="8">The sequence shown here is derived from an EMBL/GenBank/DDBJ whole genome shotgun (WGS) entry which is preliminary data.</text>
</comment>
<evidence type="ECO:0000256" key="3">
    <source>
        <dbReference type="ARBA" id="ARBA00022832"/>
    </source>
</evidence>
<dbReference type="RefSeq" id="WP_201874797.1">
    <property type="nucleotide sequence ID" value="NZ_JAERRF010000006.1"/>
</dbReference>
<sequence length="649" mass="70105">MNQPPSIDNRPVSLAHFFLSRVRASPDAEAYRFPAPAAPGGTAPEEAAPGDSAPGGEERWHSLTWAHTGERTAAIAAGLMSLGIRPQDRVGIAAGTRVEWILADLGVMCAGAATTTVYPTTDAEETAYILADSGSRVLFAEDAGQLAKVVRHRAELPELTAVVTFEPVAGTTAEETGGDGPEVLSLEELERRGADLLRKRPDAVEETVAKIDREDLATLIYTSGTTGRPKGVRLAHDCWSFQAQTALGLGLLSQEDLEFAWLPMAHAFGKNLLCAQIAVGYPLAVDGRLEQLPANLRLLRPTVMAAVPRVFEKIYNSLAAEARRMGGTKERIFVWAARVAREYARAAQIKGAACGEGMESGKTLVPFWLSVQHVIADRLVYAGVREVFGGRIRGCTSGSAPLAPDIGLFFCGAGIPILEGYGLTESSCGASMSLLEYRTGVAGRPLPGVEVRIADNGEILMRGPNIMRGYHHLPEKTAEVLDPDGWFHTGDLGELTEDGYLRITGRIKELIKTSGGKYVAPLEIESRLKGACPFVSNVVVVGDHRHYCTALITLDEPTLMAWARERGLTDPSYAGLCGSEEVRALVAGYVDEVNTGLQRWQTIKKFTVLPRDFDQAHGEVTPSMKVRRPQVQRSFAAEIDAMYEEARTS</sequence>
<dbReference type="InterPro" id="IPR020845">
    <property type="entry name" value="AMP-binding_CS"/>
</dbReference>
<dbReference type="SUPFAM" id="SSF56801">
    <property type="entry name" value="Acetyl-CoA synthetase-like"/>
    <property type="match status" value="1"/>
</dbReference>
<organism evidence="8 9">
    <name type="scientific">Streptomyces coffeae</name>
    <dbReference type="NCBI Taxonomy" id="621382"/>
    <lineage>
        <taxon>Bacteria</taxon>
        <taxon>Bacillati</taxon>
        <taxon>Actinomycetota</taxon>
        <taxon>Actinomycetes</taxon>
        <taxon>Kitasatosporales</taxon>
        <taxon>Streptomycetaceae</taxon>
        <taxon>Streptomyces</taxon>
    </lineage>
</organism>
<dbReference type="Proteomes" id="UP000634229">
    <property type="component" value="Unassembled WGS sequence"/>
</dbReference>
<evidence type="ECO:0000256" key="2">
    <source>
        <dbReference type="ARBA" id="ARBA00022598"/>
    </source>
</evidence>
<keyword evidence="3" id="KW-0276">Fatty acid metabolism</keyword>
<evidence type="ECO:0000256" key="4">
    <source>
        <dbReference type="ARBA" id="ARBA00023098"/>
    </source>
</evidence>
<dbReference type="Gene3D" id="3.40.50.12780">
    <property type="entry name" value="N-terminal domain of ligase-like"/>
    <property type="match status" value="2"/>
</dbReference>
<name>A0ABS1NCC8_9ACTN</name>
<proteinExistence type="inferred from homology"/>
<dbReference type="EMBL" id="JAERRF010000006">
    <property type="protein sequence ID" value="MBL1097481.1"/>
    <property type="molecule type" value="Genomic_DNA"/>
</dbReference>
<evidence type="ECO:0000256" key="1">
    <source>
        <dbReference type="ARBA" id="ARBA00006432"/>
    </source>
</evidence>
<accession>A0ABS1NCC8</accession>
<evidence type="ECO:0000256" key="5">
    <source>
        <dbReference type="ARBA" id="ARBA00032875"/>
    </source>
</evidence>
<dbReference type="PANTHER" id="PTHR43272:SF32">
    <property type="entry name" value="AMP-DEPENDENT SYNTHETASE_LIGASE DOMAIN-CONTAINING PROTEIN"/>
    <property type="match status" value="1"/>
</dbReference>
<dbReference type="GO" id="GO:0016874">
    <property type="term" value="F:ligase activity"/>
    <property type="evidence" value="ECO:0007669"/>
    <property type="project" value="UniProtKB-KW"/>
</dbReference>
<feature type="region of interest" description="Disordered" evidence="6">
    <location>
        <begin position="31"/>
        <end position="58"/>
    </location>
</feature>
<dbReference type="Pfam" id="PF23562">
    <property type="entry name" value="AMP-binding_C_3"/>
    <property type="match status" value="1"/>
</dbReference>
<gene>
    <name evidence="8" type="ORF">JK363_12480</name>
</gene>
<keyword evidence="9" id="KW-1185">Reference proteome</keyword>
<comment type="similarity">
    <text evidence="1">Belongs to the ATP-dependent AMP-binding enzyme family.</text>
</comment>
<dbReference type="Pfam" id="PF00501">
    <property type="entry name" value="AMP-binding"/>
    <property type="match status" value="1"/>
</dbReference>
<feature type="domain" description="AMP-dependent synthetase/ligase" evidence="7">
    <location>
        <begin position="58"/>
        <end position="471"/>
    </location>
</feature>
<dbReference type="InterPro" id="IPR042099">
    <property type="entry name" value="ANL_N_sf"/>
</dbReference>
<protein>
    <recommendedName>
        <fullName evidence="5">Acyl-CoA synthetase</fullName>
    </recommendedName>
</protein>